<evidence type="ECO:0000313" key="3">
    <source>
        <dbReference type="Proteomes" id="UP000740926"/>
    </source>
</evidence>
<comment type="caution">
    <text evidence="2">The sequence shown here is derived from an EMBL/GenBank/DDBJ whole genome shotgun (WGS) entry which is preliminary data.</text>
</comment>
<gene>
    <name evidence="2" type="ORF">G6F50_015296</name>
</gene>
<keyword evidence="3" id="KW-1185">Reference proteome</keyword>
<dbReference type="AlphaFoldDB" id="A0A9P6XYP2"/>
<feature type="compositionally biased region" description="Low complexity" evidence="1">
    <location>
        <begin position="32"/>
        <end position="44"/>
    </location>
</feature>
<protein>
    <submittedName>
        <fullName evidence="2">Uncharacterized protein</fullName>
    </submittedName>
</protein>
<proteinExistence type="predicted"/>
<feature type="compositionally biased region" description="Pro residues" evidence="1">
    <location>
        <begin position="51"/>
        <end position="62"/>
    </location>
</feature>
<feature type="region of interest" description="Disordered" evidence="1">
    <location>
        <begin position="1"/>
        <end position="72"/>
    </location>
</feature>
<organism evidence="2 3">
    <name type="scientific">Rhizopus delemar</name>
    <dbReference type="NCBI Taxonomy" id="936053"/>
    <lineage>
        <taxon>Eukaryota</taxon>
        <taxon>Fungi</taxon>
        <taxon>Fungi incertae sedis</taxon>
        <taxon>Mucoromycota</taxon>
        <taxon>Mucoromycotina</taxon>
        <taxon>Mucoromycetes</taxon>
        <taxon>Mucorales</taxon>
        <taxon>Mucorineae</taxon>
        <taxon>Rhizopodaceae</taxon>
        <taxon>Rhizopus</taxon>
    </lineage>
</organism>
<accession>A0A9P6XYP2</accession>
<evidence type="ECO:0000313" key="2">
    <source>
        <dbReference type="EMBL" id="KAG1535471.1"/>
    </source>
</evidence>
<name>A0A9P6XYP2_9FUNG</name>
<evidence type="ECO:0000256" key="1">
    <source>
        <dbReference type="SAM" id="MobiDB-lite"/>
    </source>
</evidence>
<dbReference type="Proteomes" id="UP000740926">
    <property type="component" value="Unassembled WGS sequence"/>
</dbReference>
<sequence>MHGRHCAHSRWPAPWPRGWLPGEPAADQVRLAHPGAGAGEPAPTARRDHPPPAAGPAGPAGPAPRSDPALRSASALPAEACALNCALSAAPNRPRSQIASMPAWK</sequence>
<dbReference type="EMBL" id="JAANIU010008260">
    <property type="protein sequence ID" value="KAG1535471.1"/>
    <property type="molecule type" value="Genomic_DNA"/>
</dbReference>
<reference evidence="2 3" key="1">
    <citation type="journal article" date="2020" name="Microb. Genom.">
        <title>Genetic diversity of clinical and environmental Mucorales isolates obtained from an investigation of mucormycosis cases among solid organ transplant recipients.</title>
        <authorList>
            <person name="Nguyen M.H."/>
            <person name="Kaul D."/>
            <person name="Muto C."/>
            <person name="Cheng S.J."/>
            <person name="Richter R.A."/>
            <person name="Bruno V.M."/>
            <person name="Liu G."/>
            <person name="Beyhan S."/>
            <person name="Sundermann A.J."/>
            <person name="Mounaud S."/>
            <person name="Pasculle A.W."/>
            <person name="Nierman W.C."/>
            <person name="Driscoll E."/>
            <person name="Cumbie R."/>
            <person name="Clancy C.J."/>
            <person name="Dupont C.L."/>
        </authorList>
    </citation>
    <scope>NUCLEOTIDE SEQUENCE [LARGE SCALE GENOMIC DNA]</scope>
    <source>
        <strain evidence="2 3">GL24</strain>
    </source>
</reference>